<dbReference type="EMBL" id="SWCJ01000003">
    <property type="protein sequence ID" value="TKB56772.1"/>
    <property type="molecule type" value="Genomic_DNA"/>
</dbReference>
<evidence type="ECO:0000313" key="2">
    <source>
        <dbReference type="EMBL" id="TKB56772.1"/>
    </source>
</evidence>
<dbReference type="AlphaFoldDB" id="A0A4U1BQY7"/>
<dbReference type="OrthoDB" id="9802640at2"/>
<accession>A0A4U1BQY7</accession>
<sequence length="286" mass="32546">MFEIGKEYHRQRDIHDNYGGQRRGGISTPKGSPFIFLITGNSGEAFGYSDHFDGNDMYLYTGEGQVGDMQMNKGNAAILKHQQNEKQLVLFEQTKKAYVRCVGFFEYEGHSTALRPDRNGDWRNAIIFQLRLEESNDPLLKPIPKSDLLLEPKKNWSLERLRKSAIHSSESKPNSKERLAIYRNRSQAIKLYTKNRANGVCEGCKRNAPFNTKYGPYLEVHHLTRLADGGPDHPANVIALCPNCHREAHYSKSRRQFNAKLSDIANSIEAQTPIKTEKRSVPLEPA</sequence>
<dbReference type="GO" id="GO:0008270">
    <property type="term" value="F:zinc ion binding"/>
    <property type="evidence" value="ECO:0007669"/>
    <property type="project" value="InterPro"/>
</dbReference>
<evidence type="ECO:0000259" key="1">
    <source>
        <dbReference type="SMART" id="SM00507"/>
    </source>
</evidence>
<keyword evidence="2" id="KW-0378">Hydrolase</keyword>
<dbReference type="CDD" id="cd00085">
    <property type="entry name" value="HNHc"/>
    <property type="match status" value="1"/>
</dbReference>
<dbReference type="Pfam" id="PF26348">
    <property type="entry name" value="SRA_ScoMcrA"/>
    <property type="match status" value="1"/>
</dbReference>
<dbReference type="Gene3D" id="1.10.30.50">
    <property type="match status" value="1"/>
</dbReference>
<dbReference type="RefSeq" id="WP_136862576.1">
    <property type="nucleotide sequence ID" value="NZ_SWCJ01000003.1"/>
</dbReference>
<dbReference type="SMART" id="SM00507">
    <property type="entry name" value="HNHc"/>
    <property type="match status" value="1"/>
</dbReference>
<protein>
    <submittedName>
        <fullName evidence="2">HNH endonuclease</fullName>
    </submittedName>
</protein>
<dbReference type="GO" id="GO:0003676">
    <property type="term" value="F:nucleic acid binding"/>
    <property type="evidence" value="ECO:0007669"/>
    <property type="project" value="InterPro"/>
</dbReference>
<keyword evidence="2" id="KW-0255">Endonuclease</keyword>
<evidence type="ECO:0000313" key="3">
    <source>
        <dbReference type="Proteomes" id="UP000305675"/>
    </source>
</evidence>
<proteinExistence type="predicted"/>
<organism evidence="2 3">
    <name type="scientific">Ferrimonas aestuarii</name>
    <dbReference type="NCBI Taxonomy" id="2569539"/>
    <lineage>
        <taxon>Bacteria</taxon>
        <taxon>Pseudomonadati</taxon>
        <taxon>Pseudomonadota</taxon>
        <taxon>Gammaproteobacteria</taxon>
        <taxon>Alteromonadales</taxon>
        <taxon>Ferrimonadaceae</taxon>
        <taxon>Ferrimonas</taxon>
    </lineage>
</organism>
<dbReference type="Pfam" id="PF01844">
    <property type="entry name" value="HNH"/>
    <property type="match status" value="1"/>
</dbReference>
<dbReference type="InterPro" id="IPR002711">
    <property type="entry name" value="HNH"/>
</dbReference>
<comment type="caution">
    <text evidence="2">The sequence shown here is derived from an EMBL/GenBank/DDBJ whole genome shotgun (WGS) entry which is preliminary data.</text>
</comment>
<reference evidence="2 3" key="1">
    <citation type="submission" date="2019-04" db="EMBL/GenBank/DDBJ databases">
        <authorList>
            <person name="Hwang J.C."/>
        </authorList>
    </citation>
    <scope>NUCLEOTIDE SEQUENCE [LARGE SCALE GENOMIC DNA]</scope>
    <source>
        <strain evidence="2 3">IMCC35002</strain>
    </source>
</reference>
<dbReference type="InterPro" id="IPR058712">
    <property type="entry name" value="SRA_ScoMcrA"/>
</dbReference>
<dbReference type="GO" id="GO:0004519">
    <property type="term" value="F:endonuclease activity"/>
    <property type="evidence" value="ECO:0007669"/>
    <property type="project" value="UniProtKB-KW"/>
</dbReference>
<dbReference type="InterPro" id="IPR003615">
    <property type="entry name" value="HNH_nuc"/>
</dbReference>
<name>A0A4U1BQY7_9GAMM</name>
<feature type="domain" description="HNH nuclease" evidence="1">
    <location>
        <begin position="188"/>
        <end position="246"/>
    </location>
</feature>
<gene>
    <name evidence="2" type="ORF">FCL42_06470</name>
</gene>
<keyword evidence="2" id="KW-0540">Nuclease</keyword>
<keyword evidence="3" id="KW-1185">Reference proteome</keyword>
<dbReference type="Proteomes" id="UP000305675">
    <property type="component" value="Unassembled WGS sequence"/>
</dbReference>